<sequence length="67" mass="7772">MDIKEKLLWAYTAGMTVAVLCEHFAPMLKNASILLPVMLLPFILYVLDWQRTAKKNKNKKKAPLREQ</sequence>
<dbReference type="STRING" id="887929.HMP0721_1283"/>
<reference evidence="2 3" key="1">
    <citation type="submission" date="2010-12" db="EMBL/GenBank/DDBJ databases">
        <authorList>
            <person name="Muzny D."/>
            <person name="Qin X."/>
            <person name="Deng J."/>
            <person name="Jiang H."/>
            <person name="Liu Y."/>
            <person name="Qu J."/>
            <person name="Song X.-Z."/>
            <person name="Zhang L."/>
            <person name="Thornton R."/>
            <person name="Coyle M."/>
            <person name="Francisco L."/>
            <person name="Jackson L."/>
            <person name="Javaid M."/>
            <person name="Korchina V."/>
            <person name="Kovar C."/>
            <person name="Mata R."/>
            <person name="Mathew T."/>
            <person name="Ngo R."/>
            <person name="Nguyen L."/>
            <person name="Nguyen N."/>
            <person name="Okwuonu G."/>
            <person name="Ongeri F."/>
            <person name="Pham C."/>
            <person name="Simmons D."/>
            <person name="Wilczek-Boney K."/>
            <person name="Hale W."/>
            <person name="Jakkamsetti A."/>
            <person name="Pham P."/>
            <person name="Ruth R."/>
            <person name="San Lucas F."/>
            <person name="Warren J."/>
            <person name="Zhang J."/>
            <person name="Zhao Z."/>
            <person name="Zhou C."/>
            <person name="Zhu D."/>
            <person name="Lee S."/>
            <person name="Bess C."/>
            <person name="Blankenburg K."/>
            <person name="Forbes L."/>
            <person name="Fu Q."/>
            <person name="Gubbala S."/>
            <person name="Hirani K."/>
            <person name="Jayaseelan J.C."/>
            <person name="Lara F."/>
            <person name="Munidasa M."/>
            <person name="Palculict T."/>
            <person name="Patil S."/>
            <person name="Pu L.-L."/>
            <person name="Saada N."/>
            <person name="Tang L."/>
            <person name="Weissenberger G."/>
            <person name="Zhu Y."/>
            <person name="Hemphill L."/>
            <person name="Shang Y."/>
            <person name="Youmans B."/>
            <person name="Ayvaz T."/>
            <person name="Ross M."/>
            <person name="Santibanez J."/>
            <person name="Aqrawi P."/>
            <person name="Gross S."/>
            <person name="Joshi V."/>
            <person name="Fowler G."/>
            <person name="Nazareth L."/>
            <person name="Reid J."/>
            <person name="Worley K."/>
            <person name="Petrosino J."/>
            <person name="Highlander S."/>
            <person name="Gibbs R."/>
        </authorList>
    </citation>
    <scope>NUCLEOTIDE SEQUENCE [LARGE SCALE GENOMIC DNA]</scope>
    <source>
        <strain evidence="2 3">ATCC 23263</strain>
    </source>
</reference>
<gene>
    <name evidence="2" type="ORF">HMP0721_1283</name>
</gene>
<keyword evidence="1" id="KW-0812">Transmembrane</keyword>
<evidence type="ECO:0000313" key="3">
    <source>
        <dbReference type="Proteomes" id="UP000004754"/>
    </source>
</evidence>
<organism evidence="2 3">
    <name type="scientific">Pseudoramibacter alactolyticus ATCC 23263</name>
    <dbReference type="NCBI Taxonomy" id="887929"/>
    <lineage>
        <taxon>Bacteria</taxon>
        <taxon>Bacillati</taxon>
        <taxon>Bacillota</taxon>
        <taxon>Clostridia</taxon>
        <taxon>Eubacteriales</taxon>
        <taxon>Eubacteriaceae</taxon>
        <taxon>Pseudoramibacter</taxon>
    </lineage>
</organism>
<evidence type="ECO:0000256" key="1">
    <source>
        <dbReference type="SAM" id="Phobius"/>
    </source>
</evidence>
<name>E6MGZ9_9FIRM</name>
<keyword evidence="1" id="KW-1133">Transmembrane helix</keyword>
<dbReference type="HOGENOM" id="CLU_2809101_0_0_9"/>
<dbReference type="Proteomes" id="UP000004754">
    <property type="component" value="Unassembled WGS sequence"/>
</dbReference>
<protein>
    <submittedName>
        <fullName evidence="2">Uncharacterized protein</fullName>
    </submittedName>
</protein>
<keyword evidence="3" id="KW-1185">Reference proteome</keyword>
<comment type="caution">
    <text evidence="2">The sequence shown here is derived from an EMBL/GenBank/DDBJ whole genome shotgun (WGS) entry which is preliminary data.</text>
</comment>
<accession>E6MGZ9</accession>
<feature type="transmembrane region" description="Helical" evidence="1">
    <location>
        <begin position="31"/>
        <end position="49"/>
    </location>
</feature>
<evidence type="ECO:0000313" key="2">
    <source>
        <dbReference type="EMBL" id="EFV01889.1"/>
    </source>
</evidence>
<dbReference type="AlphaFoldDB" id="E6MGZ9"/>
<feature type="transmembrane region" description="Helical" evidence="1">
    <location>
        <begin position="7"/>
        <end position="25"/>
    </location>
</feature>
<dbReference type="EMBL" id="AEQN01000016">
    <property type="protein sequence ID" value="EFV01889.1"/>
    <property type="molecule type" value="Genomic_DNA"/>
</dbReference>
<proteinExistence type="predicted"/>
<keyword evidence="1" id="KW-0472">Membrane</keyword>